<dbReference type="Pfam" id="PF18962">
    <property type="entry name" value="Por_Secre_tail"/>
    <property type="match status" value="1"/>
</dbReference>
<reference evidence="14 15" key="1">
    <citation type="submission" date="2018-06" db="EMBL/GenBank/DDBJ databases">
        <title>The draft genome sequence of Crocinitomix sp. SM1701.</title>
        <authorList>
            <person name="Zhang X."/>
        </authorList>
    </citation>
    <scope>NUCLEOTIDE SEQUENCE [LARGE SCALE GENOMIC DNA]</scope>
    <source>
        <strain evidence="14 15">SM1701</strain>
    </source>
</reference>
<dbReference type="EC" id="3.4.24.-" evidence="9"/>
<dbReference type="Gene3D" id="3.10.170.10">
    <property type="match status" value="1"/>
</dbReference>
<comment type="cofactor">
    <cofactor evidence="9">
        <name>Zn(2+)</name>
        <dbReference type="ChEBI" id="CHEBI:29105"/>
    </cofactor>
</comment>
<evidence type="ECO:0000259" key="13">
    <source>
        <dbReference type="Pfam" id="PF18962"/>
    </source>
</evidence>
<dbReference type="GO" id="GO:0005576">
    <property type="term" value="C:extracellular region"/>
    <property type="evidence" value="ECO:0007669"/>
    <property type="project" value="UniProtKB-SubCell"/>
</dbReference>
<dbReference type="Pfam" id="PF01447">
    <property type="entry name" value="Peptidase_M4"/>
    <property type="match status" value="1"/>
</dbReference>
<keyword evidence="5 9" id="KW-0378">Hydrolase</keyword>
<dbReference type="InterPro" id="IPR026444">
    <property type="entry name" value="Secre_tail"/>
</dbReference>
<evidence type="ECO:0000256" key="7">
    <source>
        <dbReference type="ARBA" id="ARBA00023049"/>
    </source>
</evidence>
<dbReference type="SUPFAM" id="SSF55486">
    <property type="entry name" value="Metalloproteases ('zincins'), catalytic domain"/>
    <property type="match status" value="1"/>
</dbReference>
<dbReference type="InterPro" id="IPR050728">
    <property type="entry name" value="Zinc_Metalloprotease_M4"/>
</dbReference>
<keyword evidence="10" id="KW-1133">Transmembrane helix</keyword>
<sequence length="588" mass="66166">MLVTNKPIMEFQWKGLNLLNIVEMALLYTLMVSCVLTISTIYKDGNISQEKAMQTILTEYNEANFAWDNPAYESELQADLNDPNATYYPTGELVFALNQNHTVQYNMNPLDYRLAWKFDILSLAPYFHKILYVDAHTGTIFNEEQLLCSNGSANITGHGSQTIDTRYIGWFQNHHILKSNDGTTNVHTKNYSGGNFNTTAEVSNATTSWGNNHQESTTAHWCVTQTWDYFETIHSRIGIPDQNFGNEVKVLADKEWVTPTTQNGEKNGAWFDYSGGIDRIYAGYFDAAETMYTGELSILAHEYTHGIDQREGKLKYEKESGALDESFADIFGFLTRRYVTNSNNWVIGASNFQNREKRNLQNPSTHGIHYDINTTTNTYNEQPGQPDTYNGTFWFDVNIPTSLDNGGVHVNSGVQNFWFYLLSQGGSDTNDLGDAYSVSGIGYADAAEITYYNFVNNMQRKSKFEDAMEGSIEAAEELFGVCSAQAIATEEAWYAVGLGSGSTCEGAGIKEAKNEFNIFPNPTQNIVQIEFTSSDHRTIEIYNLTGQLLRTYNFNSKIESINLSELSNGIYLIKERGNNSSIQKVIKN</sequence>
<evidence type="ECO:0000313" key="15">
    <source>
        <dbReference type="Proteomes" id="UP000249248"/>
    </source>
</evidence>
<dbReference type="InterPro" id="IPR027268">
    <property type="entry name" value="Peptidase_M4/M1_CTD_sf"/>
</dbReference>
<evidence type="ECO:0000256" key="3">
    <source>
        <dbReference type="ARBA" id="ARBA00022723"/>
    </source>
</evidence>
<dbReference type="PANTHER" id="PTHR33794">
    <property type="entry name" value="BACILLOLYSIN"/>
    <property type="match status" value="1"/>
</dbReference>
<comment type="similarity">
    <text evidence="1 9">Belongs to the peptidase M4 family.</text>
</comment>
<proteinExistence type="inferred from homology"/>
<evidence type="ECO:0000259" key="11">
    <source>
        <dbReference type="Pfam" id="PF01447"/>
    </source>
</evidence>
<keyword evidence="7 9" id="KW-0482">Metalloprotease</keyword>
<keyword evidence="9" id="KW-0964">Secreted</keyword>
<keyword evidence="10" id="KW-0472">Membrane</keyword>
<dbReference type="PROSITE" id="PS51257">
    <property type="entry name" value="PROKAR_LIPOPROTEIN"/>
    <property type="match status" value="1"/>
</dbReference>
<comment type="caution">
    <text evidence="14">The sequence shown here is derived from an EMBL/GenBank/DDBJ whole genome shotgun (WGS) entry which is preliminary data.</text>
</comment>
<accession>A0A2W1N345</accession>
<evidence type="ECO:0000256" key="8">
    <source>
        <dbReference type="PIRSR" id="PIRSR623612-1"/>
    </source>
</evidence>
<evidence type="ECO:0000256" key="2">
    <source>
        <dbReference type="ARBA" id="ARBA00022670"/>
    </source>
</evidence>
<dbReference type="NCBIfam" id="TIGR04183">
    <property type="entry name" value="Por_Secre_tail"/>
    <property type="match status" value="1"/>
</dbReference>
<keyword evidence="3" id="KW-0479">Metal-binding</keyword>
<keyword evidence="10" id="KW-0812">Transmembrane</keyword>
<keyword evidence="15" id="KW-1185">Reference proteome</keyword>
<evidence type="ECO:0000313" key="14">
    <source>
        <dbReference type="EMBL" id="PZE17431.1"/>
    </source>
</evidence>
<dbReference type="Gene3D" id="1.10.390.10">
    <property type="entry name" value="Neutral Protease Domain 2"/>
    <property type="match status" value="1"/>
</dbReference>
<dbReference type="GO" id="GO:0006508">
    <property type="term" value="P:proteolysis"/>
    <property type="evidence" value="ECO:0007669"/>
    <property type="project" value="UniProtKB-KW"/>
</dbReference>
<dbReference type="GO" id="GO:0004222">
    <property type="term" value="F:metalloendopeptidase activity"/>
    <property type="evidence" value="ECO:0007669"/>
    <property type="project" value="UniProtKB-UniRule"/>
</dbReference>
<dbReference type="InterPro" id="IPR023612">
    <property type="entry name" value="Peptidase_M4"/>
</dbReference>
<comment type="function">
    <text evidence="9">Extracellular zinc metalloprotease.</text>
</comment>
<dbReference type="InterPro" id="IPR013856">
    <property type="entry name" value="Peptidase_M4_domain"/>
</dbReference>
<dbReference type="InterPro" id="IPR001570">
    <property type="entry name" value="Peptidase_M4_C_domain"/>
</dbReference>
<protein>
    <recommendedName>
        <fullName evidence="9">Neutral metalloproteinase</fullName>
        <ecNumber evidence="9">3.4.24.-</ecNumber>
    </recommendedName>
</protein>
<feature type="domain" description="Secretion system C-terminal sorting" evidence="13">
    <location>
        <begin position="518"/>
        <end position="586"/>
    </location>
</feature>
<dbReference type="PANTHER" id="PTHR33794:SF1">
    <property type="entry name" value="BACILLOLYSIN"/>
    <property type="match status" value="1"/>
</dbReference>
<evidence type="ECO:0000256" key="9">
    <source>
        <dbReference type="RuleBase" id="RU366073"/>
    </source>
</evidence>
<evidence type="ECO:0000256" key="4">
    <source>
        <dbReference type="ARBA" id="ARBA00022729"/>
    </source>
</evidence>
<feature type="domain" description="Peptidase M4 C-terminal" evidence="12">
    <location>
        <begin position="313"/>
        <end position="497"/>
    </location>
</feature>
<dbReference type="AlphaFoldDB" id="A0A2W1N345"/>
<dbReference type="EMBL" id="QKSB01000004">
    <property type="protein sequence ID" value="PZE17431.1"/>
    <property type="molecule type" value="Genomic_DNA"/>
</dbReference>
<feature type="transmembrane region" description="Helical" evidence="10">
    <location>
        <begin position="21"/>
        <end position="42"/>
    </location>
</feature>
<dbReference type="Proteomes" id="UP000249248">
    <property type="component" value="Unassembled WGS sequence"/>
</dbReference>
<keyword evidence="4" id="KW-0732">Signal</keyword>
<organism evidence="14 15">
    <name type="scientific">Putridiphycobacter roseus</name>
    <dbReference type="NCBI Taxonomy" id="2219161"/>
    <lineage>
        <taxon>Bacteria</taxon>
        <taxon>Pseudomonadati</taxon>
        <taxon>Bacteroidota</taxon>
        <taxon>Flavobacteriia</taxon>
        <taxon>Flavobacteriales</taxon>
        <taxon>Crocinitomicaceae</taxon>
        <taxon>Putridiphycobacter</taxon>
    </lineage>
</organism>
<keyword evidence="6 9" id="KW-0862">Zinc</keyword>
<evidence type="ECO:0000256" key="1">
    <source>
        <dbReference type="ARBA" id="ARBA00009388"/>
    </source>
</evidence>
<evidence type="ECO:0000256" key="5">
    <source>
        <dbReference type="ARBA" id="ARBA00022801"/>
    </source>
</evidence>
<gene>
    <name evidence="14" type="ORF">DNU06_09170</name>
</gene>
<dbReference type="GO" id="GO:0046872">
    <property type="term" value="F:metal ion binding"/>
    <property type="evidence" value="ECO:0007669"/>
    <property type="project" value="UniProtKB-UniRule"/>
</dbReference>
<evidence type="ECO:0000259" key="12">
    <source>
        <dbReference type="Pfam" id="PF02868"/>
    </source>
</evidence>
<evidence type="ECO:0000256" key="6">
    <source>
        <dbReference type="ARBA" id="ARBA00022833"/>
    </source>
</evidence>
<dbReference type="PRINTS" id="PR00730">
    <property type="entry name" value="THERMOLYSIN"/>
</dbReference>
<dbReference type="Pfam" id="PF02868">
    <property type="entry name" value="Peptidase_M4_C"/>
    <property type="match status" value="1"/>
</dbReference>
<name>A0A2W1N345_9FLAO</name>
<evidence type="ECO:0000256" key="10">
    <source>
        <dbReference type="SAM" id="Phobius"/>
    </source>
</evidence>
<feature type="domain" description="Peptidase M4" evidence="11">
    <location>
        <begin position="165"/>
        <end position="307"/>
    </location>
</feature>
<comment type="subcellular location">
    <subcellularLocation>
        <location evidence="9">Secreted</location>
    </subcellularLocation>
</comment>
<feature type="active site" description="Proton donor" evidence="8">
    <location>
        <position position="409"/>
    </location>
</feature>
<feature type="active site" evidence="8">
    <location>
        <position position="302"/>
    </location>
</feature>
<keyword evidence="2 9" id="KW-0645">Protease</keyword>